<dbReference type="PANTHER" id="PTHR34943">
    <property type="match status" value="1"/>
</dbReference>
<accession>A0A371H9T7</accession>
<dbReference type="PANTHER" id="PTHR34943:SF2">
    <property type="entry name" value="PROTEIN COFACTOR ASSEMBLY OF COMPLEX C SUBUNIT B CCB4, CHLOROPLASTIC"/>
    <property type="match status" value="1"/>
</dbReference>
<dbReference type="OrthoDB" id="439612at2759"/>
<feature type="non-terminal residue" evidence="1">
    <location>
        <position position="1"/>
    </location>
</feature>
<dbReference type="InterPro" id="IPR021325">
    <property type="entry name" value="CCB2/CCB4"/>
</dbReference>
<dbReference type="GO" id="GO:0010190">
    <property type="term" value="P:cytochrome b6f complex assembly"/>
    <property type="evidence" value="ECO:0007669"/>
    <property type="project" value="TreeGrafter"/>
</dbReference>
<reference evidence="1" key="1">
    <citation type="submission" date="2018-05" db="EMBL/GenBank/DDBJ databases">
        <title>Draft genome of Mucuna pruriens seed.</title>
        <authorList>
            <person name="Nnadi N.E."/>
            <person name="Vos R."/>
            <person name="Hasami M.H."/>
            <person name="Devisetty U.K."/>
            <person name="Aguiy J.C."/>
        </authorList>
    </citation>
    <scope>NUCLEOTIDE SEQUENCE [LARGE SCALE GENOMIC DNA]</scope>
    <source>
        <strain evidence="1">JCA_2017</strain>
    </source>
</reference>
<proteinExistence type="predicted"/>
<dbReference type="EMBL" id="QJKJ01003202">
    <property type="protein sequence ID" value="RDX99541.1"/>
    <property type="molecule type" value="Genomic_DNA"/>
</dbReference>
<organism evidence="1 2">
    <name type="scientific">Mucuna pruriens</name>
    <name type="common">Velvet bean</name>
    <name type="synonym">Dolichos pruriens</name>
    <dbReference type="NCBI Taxonomy" id="157652"/>
    <lineage>
        <taxon>Eukaryota</taxon>
        <taxon>Viridiplantae</taxon>
        <taxon>Streptophyta</taxon>
        <taxon>Embryophyta</taxon>
        <taxon>Tracheophyta</taxon>
        <taxon>Spermatophyta</taxon>
        <taxon>Magnoliopsida</taxon>
        <taxon>eudicotyledons</taxon>
        <taxon>Gunneridae</taxon>
        <taxon>Pentapetalae</taxon>
        <taxon>rosids</taxon>
        <taxon>fabids</taxon>
        <taxon>Fabales</taxon>
        <taxon>Fabaceae</taxon>
        <taxon>Papilionoideae</taxon>
        <taxon>50 kb inversion clade</taxon>
        <taxon>NPAAA clade</taxon>
        <taxon>indigoferoid/millettioid clade</taxon>
        <taxon>Phaseoleae</taxon>
        <taxon>Mucuna</taxon>
    </lineage>
</organism>
<dbReference type="STRING" id="157652.A0A371H9T7"/>
<dbReference type="GO" id="GO:0009507">
    <property type="term" value="C:chloroplast"/>
    <property type="evidence" value="ECO:0007669"/>
    <property type="project" value="TreeGrafter"/>
</dbReference>
<evidence type="ECO:0000313" key="1">
    <source>
        <dbReference type="EMBL" id="RDX99541.1"/>
    </source>
</evidence>
<dbReference type="Proteomes" id="UP000257109">
    <property type="component" value="Unassembled WGS sequence"/>
</dbReference>
<dbReference type="InterPro" id="IPR044705">
    <property type="entry name" value="CCB4"/>
</dbReference>
<keyword evidence="2" id="KW-1185">Reference proteome</keyword>
<gene>
    <name evidence="1" type="primary">CCB4</name>
    <name evidence="1" type="ORF">CR513_17379</name>
</gene>
<protein>
    <submittedName>
        <fullName evidence="1">Protein COFACTOR ASSEMBLY OF COMPLEX C SUBUNIT B CCB4, chloroplastic</fullName>
    </submittedName>
</protein>
<comment type="caution">
    <text evidence="1">The sequence shown here is derived from an EMBL/GenBank/DDBJ whole genome shotgun (WGS) entry which is preliminary data.</text>
</comment>
<evidence type="ECO:0000313" key="2">
    <source>
        <dbReference type="Proteomes" id="UP000257109"/>
    </source>
</evidence>
<dbReference type="Pfam" id="PF11152">
    <property type="entry name" value="CCB2_CCB4"/>
    <property type="match status" value="1"/>
</dbReference>
<sequence length="298" mass="31836">MEAGTALTLTLRLCTRIPIPINAANSNTLFQPRFTLSSSSPSSSSFSAYSYRGPKPKRDFLADWVSQNDDAVRTLPIYVGSASLFAVLLNRALSGIAPVADAGRHSRADLLTLGLAVTNILAGLVWLSIRPKSITVVNPQGVECKRLCTTLPDVAHNEVWESLSNATCCRSLVIVYESSCVLQLGFATESSPGNGEAVSVDANKLMQGSVYQGVMKSGAQSYLANLSLYPGKSELPFLPSNTQSVILQPVGDKGIVIIGGDTIRGFTASDQAWIAYIGEKLDSTLAKYVKHHPLTSQD</sequence>
<dbReference type="AlphaFoldDB" id="A0A371H9T7"/>
<name>A0A371H9T7_MUCPR</name>